<sequence length="14" mass="1657">MGYKNLFEMKIILG</sequence>
<organism evidence="1">
    <name type="scientific">Anguilla anguilla</name>
    <name type="common">European freshwater eel</name>
    <name type="synonym">Muraena anguilla</name>
    <dbReference type="NCBI Taxonomy" id="7936"/>
    <lineage>
        <taxon>Eukaryota</taxon>
        <taxon>Metazoa</taxon>
        <taxon>Chordata</taxon>
        <taxon>Craniata</taxon>
        <taxon>Vertebrata</taxon>
        <taxon>Euteleostomi</taxon>
        <taxon>Actinopterygii</taxon>
        <taxon>Neopterygii</taxon>
        <taxon>Teleostei</taxon>
        <taxon>Anguilliformes</taxon>
        <taxon>Anguillidae</taxon>
        <taxon>Anguilla</taxon>
    </lineage>
</organism>
<evidence type="ECO:0000313" key="1">
    <source>
        <dbReference type="EMBL" id="JAH35481.1"/>
    </source>
</evidence>
<accession>A0A0E9S2H0</accession>
<name>A0A0E9S2H0_ANGAN</name>
<reference evidence="1" key="2">
    <citation type="journal article" date="2015" name="Fish Shellfish Immunol.">
        <title>Early steps in the European eel (Anguilla anguilla)-Vibrio vulnificus interaction in the gills: Role of the RtxA13 toxin.</title>
        <authorList>
            <person name="Callol A."/>
            <person name="Pajuelo D."/>
            <person name="Ebbesson L."/>
            <person name="Teles M."/>
            <person name="MacKenzie S."/>
            <person name="Amaro C."/>
        </authorList>
    </citation>
    <scope>NUCLEOTIDE SEQUENCE</scope>
</reference>
<protein>
    <submittedName>
        <fullName evidence="1">Uncharacterized protein</fullName>
    </submittedName>
</protein>
<reference evidence="1" key="1">
    <citation type="submission" date="2014-11" db="EMBL/GenBank/DDBJ databases">
        <authorList>
            <person name="Amaro Gonzalez C."/>
        </authorList>
    </citation>
    <scope>NUCLEOTIDE SEQUENCE</scope>
</reference>
<proteinExistence type="predicted"/>
<dbReference type="EMBL" id="GBXM01073096">
    <property type="protein sequence ID" value="JAH35481.1"/>
    <property type="molecule type" value="Transcribed_RNA"/>
</dbReference>